<reference evidence="11" key="1">
    <citation type="submission" date="2011-04" db="EMBL/GenBank/DDBJ databases">
        <title>Genome sequence of Solibacillus silvestris StLB046.</title>
        <authorList>
            <person name="Morohoshi T."/>
            <person name="Someya N."/>
            <person name="Ikeda T."/>
        </authorList>
    </citation>
    <scope>NUCLEOTIDE SEQUENCE [LARGE SCALE GENOMIC DNA]</scope>
    <source>
        <strain evidence="11">StLB046</strain>
    </source>
</reference>
<dbReference type="AlphaFoldDB" id="F2F504"/>
<evidence type="ECO:0000256" key="4">
    <source>
        <dbReference type="ARBA" id="ARBA00022729"/>
    </source>
</evidence>
<keyword evidence="7" id="KW-0449">Lipoprotein</keyword>
<dbReference type="GO" id="GO:0009847">
    <property type="term" value="P:spore germination"/>
    <property type="evidence" value="ECO:0007669"/>
    <property type="project" value="InterPro"/>
</dbReference>
<dbReference type="GO" id="GO:0016020">
    <property type="term" value="C:membrane"/>
    <property type="evidence" value="ECO:0007669"/>
    <property type="project" value="UniProtKB-SubCell"/>
</dbReference>
<reference evidence="10 11" key="2">
    <citation type="journal article" date="2012" name="J. Biosci. Bioeng.">
        <title>Complete genome sequence and characterization of the N-acylhomoserine lactone-degrading gene of the potato leaf-associated Solibacillus silvestris.</title>
        <authorList>
            <person name="Morohoshi T."/>
            <person name="Tominaga Y."/>
            <person name="Someya N."/>
            <person name="Ikeda T."/>
        </authorList>
    </citation>
    <scope>NUCLEOTIDE SEQUENCE [LARGE SCALE GENOMIC DNA]</scope>
    <source>
        <strain evidence="10 11">StLB046</strain>
    </source>
</reference>
<feature type="domain" description="Spore germination protein N-terminal" evidence="9">
    <location>
        <begin position="12"/>
        <end position="143"/>
    </location>
</feature>
<dbReference type="KEGG" id="siv:SSIL_2546"/>
<dbReference type="Pfam" id="PF05504">
    <property type="entry name" value="Spore_GerAC"/>
    <property type="match status" value="1"/>
</dbReference>
<keyword evidence="3" id="KW-0309">Germination</keyword>
<dbReference type="EMBL" id="AP012157">
    <property type="protein sequence ID" value="BAK16969.1"/>
    <property type="molecule type" value="Genomic_DNA"/>
</dbReference>
<evidence type="ECO:0000256" key="6">
    <source>
        <dbReference type="ARBA" id="ARBA00023139"/>
    </source>
</evidence>
<dbReference type="HOGENOM" id="CLU_051140_1_1_9"/>
<evidence type="ECO:0000256" key="7">
    <source>
        <dbReference type="ARBA" id="ARBA00023288"/>
    </source>
</evidence>
<evidence type="ECO:0000256" key="5">
    <source>
        <dbReference type="ARBA" id="ARBA00023136"/>
    </source>
</evidence>
<proteinExistence type="inferred from homology"/>
<gene>
    <name evidence="10" type="ordered locus">SSIL_2546</name>
</gene>
<accession>F2F504</accession>
<keyword evidence="11" id="KW-1185">Reference proteome</keyword>
<keyword evidence="4" id="KW-0732">Signal</keyword>
<dbReference type="Pfam" id="PF25198">
    <property type="entry name" value="Spore_GerAC_N"/>
    <property type="match status" value="1"/>
</dbReference>
<dbReference type="InterPro" id="IPR057336">
    <property type="entry name" value="GerAC_N"/>
</dbReference>
<sequence>MTAYYAYPEATATEMKTIVISGEGVSPRDVRQDAELKVEQTMDLSVLSTVLISEDTAEHNIYEYLDIYFRDANSPITSKMAIIQGDLKPFFELSENKQSTAGEFYDRFITSLEDNSFVIPYTLQTASTVISEDAQDLALPYLKMGEDNRPKAEGVALFSGKSFTGKTLNADEGLLLSILNDSLGFSTRIAHLYKDSPLTVRVNKLKRKLNITENKIVINLKIDFMLSEFPQDNIDNANLRKELEKFLQAKIEQDLNEVIKKLQEAKSDAIGLGRSVRAFHPEWFKKDWNERFSELDISAKLKVEIVKTGILE</sequence>
<dbReference type="InterPro" id="IPR046953">
    <property type="entry name" value="Spore_GerAC-like_C"/>
</dbReference>
<keyword evidence="5" id="KW-0472">Membrane</keyword>
<evidence type="ECO:0000256" key="1">
    <source>
        <dbReference type="ARBA" id="ARBA00004635"/>
    </source>
</evidence>
<dbReference type="InterPro" id="IPR008844">
    <property type="entry name" value="Spore_GerAC-like"/>
</dbReference>
<dbReference type="NCBIfam" id="TIGR02887">
    <property type="entry name" value="spore_ger_x_C"/>
    <property type="match status" value="1"/>
</dbReference>
<evidence type="ECO:0000313" key="11">
    <source>
        <dbReference type="Proteomes" id="UP000006691"/>
    </source>
</evidence>
<evidence type="ECO:0000313" key="10">
    <source>
        <dbReference type="EMBL" id="BAK16969.1"/>
    </source>
</evidence>
<dbReference type="eggNOG" id="ENOG502ZB9S">
    <property type="taxonomic scope" value="Bacteria"/>
</dbReference>
<dbReference type="Proteomes" id="UP000006691">
    <property type="component" value="Chromosome"/>
</dbReference>
<evidence type="ECO:0000256" key="3">
    <source>
        <dbReference type="ARBA" id="ARBA00022544"/>
    </source>
</evidence>
<dbReference type="InterPro" id="IPR038501">
    <property type="entry name" value="Spore_GerAC_C_sf"/>
</dbReference>
<feature type="domain" description="Spore germination GerAC-like C-terminal" evidence="8">
    <location>
        <begin position="153"/>
        <end position="309"/>
    </location>
</feature>
<evidence type="ECO:0000259" key="8">
    <source>
        <dbReference type="Pfam" id="PF05504"/>
    </source>
</evidence>
<name>F2F504_SOLSS</name>
<evidence type="ECO:0000256" key="2">
    <source>
        <dbReference type="ARBA" id="ARBA00007886"/>
    </source>
</evidence>
<organism evidence="10 11">
    <name type="scientific">Solibacillus silvestris (strain StLB046)</name>
    <name type="common">Bacillus silvestris</name>
    <dbReference type="NCBI Taxonomy" id="1002809"/>
    <lineage>
        <taxon>Bacteria</taxon>
        <taxon>Bacillati</taxon>
        <taxon>Bacillota</taxon>
        <taxon>Bacilli</taxon>
        <taxon>Bacillales</taxon>
        <taxon>Caryophanaceae</taxon>
        <taxon>Solibacillus</taxon>
    </lineage>
</organism>
<comment type="similarity">
    <text evidence="2">Belongs to the GerABKC lipoprotein family.</text>
</comment>
<comment type="subcellular location">
    <subcellularLocation>
        <location evidence="1">Membrane</location>
        <topology evidence="1">Lipid-anchor</topology>
    </subcellularLocation>
</comment>
<protein>
    <submittedName>
        <fullName evidence="10">Uncharacterized protein</fullName>
    </submittedName>
</protein>
<dbReference type="Gene3D" id="3.30.300.210">
    <property type="entry name" value="Nutrient germinant receptor protein C, domain 3"/>
    <property type="match status" value="1"/>
</dbReference>
<dbReference type="PANTHER" id="PTHR35789:SF1">
    <property type="entry name" value="SPORE GERMINATION PROTEIN B3"/>
    <property type="match status" value="1"/>
</dbReference>
<dbReference type="STRING" id="1002809.SSIL_2546"/>
<keyword evidence="6" id="KW-0564">Palmitate</keyword>
<dbReference type="PATRIC" id="fig|1002809.3.peg.2561"/>
<dbReference type="PANTHER" id="PTHR35789">
    <property type="entry name" value="SPORE GERMINATION PROTEIN B3"/>
    <property type="match status" value="1"/>
</dbReference>
<evidence type="ECO:0000259" key="9">
    <source>
        <dbReference type="Pfam" id="PF25198"/>
    </source>
</evidence>